<sequence>MICCLHQYSQVFHHFEALRLPHKLHKFNYSTLHLI</sequence>
<reference evidence="1" key="2">
    <citation type="submission" date="2012-12" db="EMBL/GenBank/DDBJ databases">
        <authorList>
            <person name="Gao Y.W."/>
            <person name="Fan S.T."/>
            <person name="Sun H.T."/>
            <person name="Wang Z."/>
            <person name="Gao X.L."/>
            <person name="Li Y.G."/>
            <person name="Wang T.C."/>
            <person name="Zhang K."/>
            <person name="Xu W.W."/>
            <person name="Yu Z.J."/>
            <person name="Xia X.Z."/>
        </authorList>
    </citation>
    <scope>NUCLEOTIDE SEQUENCE</scope>
    <source>
        <strain evidence="1">FR3</strain>
    </source>
</reference>
<name>A0A0J9XS59_BRUMA</name>
<proteinExistence type="predicted"/>
<organism evidence="1">
    <name type="scientific">Brugia malayi</name>
    <name type="common">Filarial nematode worm</name>
    <dbReference type="NCBI Taxonomy" id="6279"/>
    <lineage>
        <taxon>Eukaryota</taxon>
        <taxon>Metazoa</taxon>
        <taxon>Ecdysozoa</taxon>
        <taxon>Nematoda</taxon>
        <taxon>Chromadorea</taxon>
        <taxon>Rhabditida</taxon>
        <taxon>Spirurina</taxon>
        <taxon>Spiruromorpha</taxon>
        <taxon>Filarioidea</taxon>
        <taxon>Onchocercidae</taxon>
        <taxon>Brugia</taxon>
    </lineage>
</organism>
<protein>
    <submittedName>
        <fullName evidence="1">Bm379, isoform a</fullName>
    </submittedName>
</protein>
<gene>
    <name evidence="1" type="primary">Bm379</name>
    <name evidence="1" type="ORF">BM_Bm379</name>
</gene>
<reference evidence="1" key="1">
    <citation type="journal article" date="2007" name="Science">
        <title>Draft genome of the filarial nematode parasite Brugia malayi.</title>
        <authorList>
            <person name="Ghedin E."/>
            <person name="Wang S."/>
            <person name="Spiro D."/>
            <person name="Caler E."/>
            <person name="Zhao Q."/>
            <person name="Crabtree J."/>
            <person name="Allen J.E."/>
            <person name="Delcher A.L."/>
            <person name="Guiliano D.B."/>
            <person name="Miranda-Saavedra D."/>
            <person name="Angiuoli S.V."/>
            <person name="Creasy T."/>
            <person name="Amedeo P."/>
            <person name="Haas B."/>
            <person name="El-Sayed N.M."/>
            <person name="Wortman J.R."/>
            <person name="Feldblyum T."/>
            <person name="Tallon L."/>
            <person name="Schatz M."/>
            <person name="Shumway M."/>
            <person name="Koo H."/>
            <person name="Salzberg S.L."/>
            <person name="Schobel S."/>
            <person name="Pertea M."/>
            <person name="Pop M."/>
            <person name="White O."/>
            <person name="Barton G.J."/>
            <person name="Carlow C.K."/>
            <person name="Crawford M.J."/>
            <person name="Daub J."/>
            <person name="Dimmic M.W."/>
            <person name="Estes C.F."/>
            <person name="Foster J.M."/>
            <person name="Ganatra M."/>
            <person name="Gregory W.F."/>
            <person name="Johnson N.M."/>
            <person name="Jin J."/>
            <person name="Komuniecki R."/>
            <person name="Korf I."/>
            <person name="Kumar S."/>
            <person name="Laney S."/>
            <person name="Li B.W."/>
            <person name="Li W."/>
            <person name="Lindblom T.H."/>
            <person name="Lustigman S."/>
            <person name="Ma D."/>
            <person name="Maina C.V."/>
            <person name="Martin D.M."/>
            <person name="McCarter J.P."/>
            <person name="McReynolds L."/>
            <person name="Mitreva M."/>
            <person name="Nutman T.B."/>
            <person name="Parkinson J."/>
            <person name="Peregrin-Alvarez J.M."/>
            <person name="Poole C."/>
            <person name="Ren Q."/>
            <person name="Saunders L."/>
            <person name="Sluder A.E."/>
            <person name="Smith K."/>
            <person name="Stanke M."/>
            <person name="Unnasch T.R."/>
            <person name="Ware J."/>
            <person name="Wei A.D."/>
            <person name="Weil G."/>
            <person name="Williams D.J."/>
            <person name="Zhang Y."/>
            <person name="Williams S.A."/>
            <person name="Fraser-Liggett C."/>
            <person name="Slatko B."/>
            <person name="Blaxter M.L."/>
            <person name="Scott A.L."/>
        </authorList>
    </citation>
    <scope>NUCLEOTIDE SEQUENCE</scope>
    <source>
        <strain evidence="1">FR3</strain>
    </source>
</reference>
<accession>A0A0J9XS59</accession>
<dbReference type="EMBL" id="LN856915">
    <property type="protein sequence ID" value="CDP94003.1"/>
    <property type="molecule type" value="Genomic_DNA"/>
</dbReference>
<dbReference type="AlphaFoldDB" id="A0A0J9XS59"/>
<evidence type="ECO:0000313" key="1">
    <source>
        <dbReference type="EMBL" id="CDP94003.1"/>
    </source>
</evidence>